<evidence type="ECO:0000256" key="3">
    <source>
        <dbReference type="ARBA" id="ARBA00022679"/>
    </source>
</evidence>
<gene>
    <name evidence="7" type="ORF">ORPV_889</name>
</gene>
<proteinExistence type="predicted"/>
<dbReference type="GO" id="GO:0003677">
    <property type="term" value="F:DNA binding"/>
    <property type="evidence" value="ECO:0007669"/>
    <property type="project" value="InterPro"/>
</dbReference>
<dbReference type="GO" id="GO:0000428">
    <property type="term" value="C:DNA-directed RNA polymerase complex"/>
    <property type="evidence" value="ECO:0007669"/>
    <property type="project" value="UniProtKB-KW"/>
</dbReference>
<keyword evidence="5" id="KW-0804">Transcription</keyword>
<protein>
    <recommendedName>
        <fullName evidence="1">DNA-directed RNA polymerase</fullName>
        <ecNumber evidence="1">2.7.7.6</ecNumber>
    </recommendedName>
</protein>
<dbReference type="SUPFAM" id="SSF64484">
    <property type="entry name" value="beta and beta-prime subunits of DNA dependent RNA-polymerase"/>
    <property type="match status" value="1"/>
</dbReference>
<dbReference type="Pfam" id="PF04565">
    <property type="entry name" value="RNA_pol_Rpb2_3"/>
    <property type="match status" value="1"/>
</dbReference>
<evidence type="ECO:0000256" key="5">
    <source>
        <dbReference type="ARBA" id="ARBA00023163"/>
    </source>
</evidence>
<dbReference type="KEGG" id="vg:35382726"/>
<keyword evidence="3" id="KW-0808">Transferase</keyword>
<evidence type="ECO:0000259" key="6">
    <source>
        <dbReference type="Pfam" id="PF04565"/>
    </source>
</evidence>
<dbReference type="Gene3D" id="3.90.1100.10">
    <property type="match status" value="1"/>
</dbReference>
<keyword evidence="2" id="KW-0240">DNA-directed RNA polymerase</keyword>
<feature type="domain" description="RNA polymerase Rpb2" evidence="6">
    <location>
        <begin position="11"/>
        <end position="34"/>
    </location>
</feature>
<sequence>MNVKSDSRIKRSVQPSSYGYICPMETPEYHEIGYNKIQTKYILESNIINEDKLNGLKFLYYKHKNGFTNRYISYYKFLPGCQ</sequence>
<dbReference type="EMBL" id="LT906555">
    <property type="protein sequence ID" value="SNW62793.1"/>
    <property type="molecule type" value="Genomic_DNA"/>
</dbReference>
<dbReference type="OrthoDB" id="24562at10239"/>
<dbReference type="RefSeq" id="YP_009449095.1">
    <property type="nucleotide sequence ID" value="NC_036594.1"/>
</dbReference>
<accession>A0A2I2L5I0</accession>
<keyword evidence="8" id="KW-1185">Reference proteome</keyword>
<name>A0A2I2L5I0_9VIRU</name>
<organism evidence="7">
    <name type="scientific">Orpheovirus IHUMI-LCC2</name>
    <dbReference type="NCBI Taxonomy" id="2023057"/>
    <lineage>
        <taxon>Viruses</taxon>
        <taxon>Varidnaviria</taxon>
        <taxon>Bamfordvirae</taxon>
        <taxon>Nucleocytoviricota</taxon>
        <taxon>Megaviricetes</taxon>
        <taxon>Pimascovirales</taxon>
        <taxon>Ocovirineae</taxon>
        <taxon>Orpheoviridae</taxon>
        <taxon>Alphaorpheovirus</taxon>
        <taxon>Alphaorpheovirus massiliense</taxon>
    </lineage>
</organism>
<dbReference type="InterPro" id="IPR007645">
    <property type="entry name" value="RNA_pol_Rpb2_3"/>
</dbReference>
<evidence type="ECO:0000313" key="7">
    <source>
        <dbReference type="EMBL" id="SNW62793.1"/>
    </source>
</evidence>
<keyword evidence="4" id="KW-0548">Nucleotidyltransferase</keyword>
<evidence type="ECO:0000256" key="4">
    <source>
        <dbReference type="ARBA" id="ARBA00022695"/>
    </source>
</evidence>
<dbReference type="GO" id="GO:0003899">
    <property type="term" value="F:DNA-directed RNA polymerase activity"/>
    <property type="evidence" value="ECO:0007669"/>
    <property type="project" value="UniProtKB-EC"/>
</dbReference>
<dbReference type="EC" id="2.7.7.6" evidence="1"/>
<dbReference type="Proteomes" id="UP000236316">
    <property type="component" value="Segment"/>
</dbReference>
<dbReference type="GO" id="GO:0006351">
    <property type="term" value="P:DNA-templated transcription"/>
    <property type="evidence" value="ECO:0007669"/>
    <property type="project" value="InterPro"/>
</dbReference>
<evidence type="ECO:0000256" key="1">
    <source>
        <dbReference type="ARBA" id="ARBA00012418"/>
    </source>
</evidence>
<dbReference type="GeneID" id="35382726"/>
<evidence type="ECO:0000256" key="2">
    <source>
        <dbReference type="ARBA" id="ARBA00022478"/>
    </source>
</evidence>
<reference evidence="7" key="1">
    <citation type="submission" date="2017-08" db="EMBL/GenBank/DDBJ databases">
        <authorList>
            <consortium name="Urmite Genomes"/>
        </authorList>
    </citation>
    <scope>NUCLEOTIDE SEQUENCE [LARGE SCALE GENOMIC DNA]</scope>
    <source>
        <strain evidence="7">IHUMI-LCC2</strain>
    </source>
</reference>
<evidence type="ECO:0000313" key="8">
    <source>
        <dbReference type="Proteomes" id="UP000236316"/>
    </source>
</evidence>